<dbReference type="InterPro" id="IPR003808">
    <property type="entry name" value="Fe-S_metab-assoc_dom"/>
</dbReference>
<dbReference type="SUPFAM" id="SSF82649">
    <property type="entry name" value="SufE/NifU"/>
    <property type="match status" value="1"/>
</dbReference>
<dbReference type="Pfam" id="PF02657">
    <property type="entry name" value="SufE"/>
    <property type="match status" value="1"/>
</dbReference>
<dbReference type="PANTHER" id="PTHR43597:SF5">
    <property type="entry name" value="SUFE-LIKE PROTEIN 2, CHLOROPLASTIC"/>
    <property type="match status" value="1"/>
</dbReference>
<accession>A0A2M7EBJ3</accession>
<feature type="domain" description="Fe-S metabolism associated" evidence="2">
    <location>
        <begin position="12"/>
        <end position="130"/>
    </location>
</feature>
<gene>
    <name evidence="3" type="ORF">COS09_01510</name>
</gene>
<protein>
    <submittedName>
        <fullName evidence="3">Fe-S metabolism protein SufE</fullName>
    </submittedName>
</protein>
<dbReference type="Gene3D" id="3.90.1010.10">
    <property type="match status" value="1"/>
</dbReference>
<comment type="similarity">
    <text evidence="1">Belongs to the SufE family.</text>
</comment>
<dbReference type="Proteomes" id="UP000230766">
    <property type="component" value="Unassembled WGS sequence"/>
</dbReference>
<proteinExistence type="inferred from homology"/>
<evidence type="ECO:0000256" key="1">
    <source>
        <dbReference type="ARBA" id="ARBA00010282"/>
    </source>
</evidence>
<dbReference type="EMBL" id="PETJ01000038">
    <property type="protein sequence ID" value="PIV65071.1"/>
    <property type="molecule type" value="Genomic_DNA"/>
</dbReference>
<dbReference type="AlphaFoldDB" id="A0A2M7EBJ3"/>
<comment type="caution">
    <text evidence="3">The sequence shown here is derived from an EMBL/GenBank/DDBJ whole genome shotgun (WGS) entry which is preliminary data.</text>
</comment>
<dbReference type="PANTHER" id="PTHR43597">
    <property type="entry name" value="SULFUR ACCEPTOR PROTEIN CSDE"/>
    <property type="match status" value="1"/>
</dbReference>
<organism evidence="3 4">
    <name type="scientific">Candidatus Nealsonbacteria bacterium CG01_land_8_20_14_3_00_12</name>
    <dbReference type="NCBI Taxonomy" id="1974697"/>
    <lineage>
        <taxon>Bacteria</taxon>
        <taxon>Candidatus Nealsoniibacteriota</taxon>
    </lineage>
</organism>
<evidence type="ECO:0000313" key="3">
    <source>
        <dbReference type="EMBL" id="PIV65071.1"/>
    </source>
</evidence>
<evidence type="ECO:0000313" key="4">
    <source>
        <dbReference type="Proteomes" id="UP000230766"/>
    </source>
</evidence>
<reference evidence="4" key="1">
    <citation type="submission" date="2017-09" db="EMBL/GenBank/DDBJ databases">
        <title>Depth-based differentiation of microbial function through sediment-hosted aquifers and enrichment of novel symbionts in the deep terrestrial subsurface.</title>
        <authorList>
            <person name="Probst A.J."/>
            <person name="Ladd B."/>
            <person name="Jarett J.K."/>
            <person name="Geller-Mcgrath D.E."/>
            <person name="Sieber C.M.K."/>
            <person name="Emerson J.B."/>
            <person name="Anantharaman K."/>
            <person name="Thomas B.C."/>
            <person name="Malmstrom R."/>
            <person name="Stieglmeier M."/>
            <person name="Klingl A."/>
            <person name="Woyke T."/>
            <person name="Ryan C.M."/>
            <person name="Banfield J.F."/>
        </authorList>
    </citation>
    <scope>NUCLEOTIDE SEQUENCE [LARGE SCALE GENOMIC DNA]</scope>
</reference>
<sequence>MTIQEIQEEVINEFKIFDNEMEKYNYLIKLGKNLPPIDSKYKTEDNLIKGCQVKTWFYSSFKEGKVFYEIDSSTVMIRGFIALLIRVLSGQKPEDIKNADMYFIDKIGLRENFSPLRANSLWKLVNKMKSDVTSYETKMTKK</sequence>
<evidence type="ECO:0000259" key="2">
    <source>
        <dbReference type="Pfam" id="PF02657"/>
    </source>
</evidence>
<name>A0A2M7EBJ3_9BACT</name>